<sequence>MEIKHGRWFWALATAIILAWIALPALALEKKSSKGPVAVVNGSEITQEDFNRQIRHVQERLASMGRPLIDSQISEMKKEVLENLINRELLYQESQREGIMIDEVAIDEEMMTLKKRFPSEAEFNNALIQVNLSEAAIKAQIKQGMAIQL</sequence>
<organism evidence="1">
    <name type="scientific">marine sediment metagenome</name>
    <dbReference type="NCBI Taxonomy" id="412755"/>
    <lineage>
        <taxon>unclassified sequences</taxon>
        <taxon>metagenomes</taxon>
        <taxon>ecological metagenomes</taxon>
    </lineage>
</organism>
<dbReference type="AlphaFoldDB" id="X1B0F5"/>
<proteinExistence type="predicted"/>
<name>X1B0F5_9ZZZZ</name>
<evidence type="ECO:0008006" key="2">
    <source>
        <dbReference type="Google" id="ProtNLM"/>
    </source>
</evidence>
<protein>
    <recommendedName>
        <fullName evidence="2">SurA N-terminal domain-containing protein</fullName>
    </recommendedName>
</protein>
<dbReference type="Gene3D" id="1.10.4030.10">
    <property type="entry name" value="Porin chaperone SurA, peptide-binding domain"/>
    <property type="match status" value="1"/>
</dbReference>
<accession>X1B0F5</accession>
<dbReference type="InterPro" id="IPR027304">
    <property type="entry name" value="Trigger_fact/SurA_dom_sf"/>
</dbReference>
<evidence type="ECO:0000313" key="1">
    <source>
        <dbReference type="EMBL" id="GAG65466.1"/>
    </source>
</evidence>
<dbReference type="PANTHER" id="PTHR47245:SF2">
    <property type="entry name" value="PEPTIDYL-PROLYL CIS-TRANS ISOMERASE HP_0175-RELATED"/>
    <property type="match status" value="1"/>
</dbReference>
<dbReference type="EMBL" id="BART01006543">
    <property type="protein sequence ID" value="GAG65466.1"/>
    <property type="molecule type" value="Genomic_DNA"/>
</dbReference>
<dbReference type="InterPro" id="IPR050245">
    <property type="entry name" value="PrsA_foldase"/>
</dbReference>
<dbReference type="PANTHER" id="PTHR47245">
    <property type="entry name" value="PEPTIDYLPROLYL ISOMERASE"/>
    <property type="match status" value="1"/>
</dbReference>
<comment type="caution">
    <text evidence="1">The sequence shown here is derived from an EMBL/GenBank/DDBJ whole genome shotgun (WGS) entry which is preliminary data.</text>
</comment>
<gene>
    <name evidence="1" type="ORF">S01H4_14926</name>
</gene>
<reference evidence="1" key="1">
    <citation type="journal article" date="2014" name="Front. Microbiol.">
        <title>High frequency of phylogenetically diverse reductive dehalogenase-homologous genes in deep subseafloor sedimentary metagenomes.</title>
        <authorList>
            <person name="Kawai M."/>
            <person name="Futagami T."/>
            <person name="Toyoda A."/>
            <person name="Takaki Y."/>
            <person name="Nishi S."/>
            <person name="Hori S."/>
            <person name="Arai W."/>
            <person name="Tsubouchi T."/>
            <person name="Morono Y."/>
            <person name="Uchiyama I."/>
            <person name="Ito T."/>
            <person name="Fujiyama A."/>
            <person name="Inagaki F."/>
            <person name="Takami H."/>
        </authorList>
    </citation>
    <scope>NUCLEOTIDE SEQUENCE</scope>
    <source>
        <strain evidence="1">Expedition CK06-06</strain>
    </source>
</reference>
<dbReference type="Pfam" id="PF13624">
    <property type="entry name" value="SurA_N_3"/>
    <property type="match status" value="1"/>
</dbReference>
<dbReference type="SUPFAM" id="SSF109998">
    <property type="entry name" value="Triger factor/SurA peptide-binding domain-like"/>
    <property type="match status" value="1"/>
</dbReference>
<feature type="non-terminal residue" evidence="1">
    <location>
        <position position="149"/>
    </location>
</feature>